<proteinExistence type="inferred from homology"/>
<protein>
    <recommendedName>
        <fullName evidence="2">Bacterial type II secretion system protein E domain-containing protein</fullName>
    </recommendedName>
</protein>
<dbReference type="Gene3D" id="3.40.50.300">
    <property type="entry name" value="P-loop containing nucleotide triphosphate hydrolases"/>
    <property type="match status" value="1"/>
</dbReference>
<feature type="domain" description="Bacterial type II secretion system protein E" evidence="2">
    <location>
        <begin position="2"/>
        <end position="72"/>
    </location>
</feature>
<keyword evidence="4" id="KW-1185">Reference proteome</keyword>
<dbReference type="InterPro" id="IPR001482">
    <property type="entry name" value="T2SS/T4SS_dom"/>
</dbReference>
<evidence type="ECO:0000259" key="2">
    <source>
        <dbReference type="Pfam" id="PF00437"/>
    </source>
</evidence>
<name>A0A2V3ZQQ9_9GAMM</name>
<accession>A0A2V3ZQQ9</accession>
<dbReference type="InterPro" id="IPR027417">
    <property type="entry name" value="P-loop_NTPase"/>
</dbReference>
<dbReference type="AlphaFoldDB" id="A0A2V3ZQQ9"/>
<organism evidence="3 4">
    <name type="scientific">Marinobacter vulgaris</name>
    <dbReference type="NCBI Taxonomy" id="1928331"/>
    <lineage>
        <taxon>Bacteria</taxon>
        <taxon>Pseudomonadati</taxon>
        <taxon>Pseudomonadota</taxon>
        <taxon>Gammaproteobacteria</taxon>
        <taxon>Pseudomonadales</taxon>
        <taxon>Marinobacteraceae</taxon>
        <taxon>Marinobacter</taxon>
    </lineage>
</organism>
<dbReference type="EMBL" id="QFWX01000001">
    <property type="protein sequence ID" value="PXX93679.1"/>
    <property type="molecule type" value="Genomic_DNA"/>
</dbReference>
<dbReference type="Proteomes" id="UP000253987">
    <property type="component" value="Unassembled WGS sequence"/>
</dbReference>
<reference evidence="3 4" key="2">
    <citation type="submission" date="2018-06" db="EMBL/GenBank/DDBJ databases">
        <title>Marinobactersediminissp. nov, a moderately halophilic bacterium isolated from marine solar saltern.</title>
        <authorList>
            <person name="Zhang Y."/>
        </authorList>
    </citation>
    <scope>NUCLEOTIDE SEQUENCE [LARGE SCALE GENOMIC DNA]</scope>
    <source>
        <strain evidence="3 4">F01</strain>
    </source>
</reference>
<sequence>MGCPACNNLGFHGRIGIFETWQLTEDDYARILRHEDEQGLRHGLVERGRVLMLDDGLAKVDQGQTTLRELLRTGVLLSHHVPSQAGDKAKPASFGKPVSS</sequence>
<evidence type="ECO:0000313" key="3">
    <source>
        <dbReference type="EMBL" id="PXX93679.1"/>
    </source>
</evidence>
<comment type="caution">
    <text evidence="3">The sequence shown here is derived from an EMBL/GenBank/DDBJ whole genome shotgun (WGS) entry which is preliminary data.</text>
</comment>
<gene>
    <name evidence="3" type="ORF">DIT71_02445</name>
</gene>
<comment type="similarity">
    <text evidence="1">Belongs to the GSP E family.</text>
</comment>
<evidence type="ECO:0000256" key="1">
    <source>
        <dbReference type="ARBA" id="ARBA00006611"/>
    </source>
</evidence>
<reference evidence="4" key="1">
    <citation type="submission" date="2018-05" db="EMBL/GenBank/DDBJ databases">
        <authorList>
            <person name="Lu D."/>
        </authorList>
    </citation>
    <scope>NUCLEOTIDE SEQUENCE [LARGE SCALE GENOMIC DNA]</scope>
    <source>
        <strain evidence="4">F01</strain>
    </source>
</reference>
<dbReference type="Pfam" id="PF00437">
    <property type="entry name" value="T2SSE"/>
    <property type="match status" value="1"/>
</dbReference>
<evidence type="ECO:0000313" key="4">
    <source>
        <dbReference type="Proteomes" id="UP000253987"/>
    </source>
</evidence>